<feature type="binding site" evidence="8">
    <location>
        <begin position="281"/>
        <end position="284"/>
    </location>
    <ligand>
        <name>GTP</name>
        <dbReference type="ChEBI" id="CHEBI:37565"/>
    </ligand>
</feature>
<dbReference type="PANTHER" id="PTHR11702:SF31">
    <property type="entry name" value="MITOCHONDRIAL RIBOSOME-ASSOCIATED GTPASE 2"/>
    <property type="match status" value="1"/>
</dbReference>
<evidence type="ECO:0000313" key="12">
    <source>
        <dbReference type="EMBL" id="MBI3128808.1"/>
    </source>
</evidence>
<feature type="binding site" evidence="8">
    <location>
        <begin position="310"/>
        <end position="312"/>
    </location>
    <ligand>
        <name>GTP</name>
        <dbReference type="ChEBI" id="CHEBI:37565"/>
    </ligand>
</feature>
<feature type="binding site" evidence="8">
    <location>
        <position position="192"/>
    </location>
    <ligand>
        <name>Mg(2+)</name>
        <dbReference type="ChEBI" id="CHEBI:18420"/>
    </ligand>
</feature>
<feature type="domain" description="OBG-type G" evidence="10">
    <location>
        <begin position="159"/>
        <end position="329"/>
    </location>
</feature>
<evidence type="ECO:0000256" key="5">
    <source>
        <dbReference type="ARBA" id="ARBA00022801"/>
    </source>
</evidence>
<comment type="subunit">
    <text evidence="8">Monomer.</text>
</comment>
<dbReference type="Pfam" id="PF01018">
    <property type="entry name" value="GTP1_OBG"/>
    <property type="match status" value="1"/>
</dbReference>
<dbReference type="Pfam" id="PF01926">
    <property type="entry name" value="MMR_HSR1"/>
    <property type="match status" value="1"/>
</dbReference>
<dbReference type="InterPro" id="IPR006169">
    <property type="entry name" value="GTP1_OBG_dom"/>
</dbReference>
<dbReference type="EMBL" id="JACPUR010000035">
    <property type="protein sequence ID" value="MBI3128808.1"/>
    <property type="molecule type" value="Genomic_DNA"/>
</dbReference>
<dbReference type="InterPro" id="IPR006074">
    <property type="entry name" value="GTP1-OBG_CS"/>
</dbReference>
<keyword evidence="2 8" id="KW-0963">Cytoplasm</keyword>
<dbReference type="CDD" id="cd01898">
    <property type="entry name" value="Obg"/>
    <property type="match status" value="1"/>
</dbReference>
<feature type="region of interest" description="Disordered" evidence="9">
    <location>
        <begin position="121"/>
        <end position="146"/>
    </location>
</feature>
<evidence type="ECO:0000256" key="6">
    <source>
        <dbReference type="ARBA" id="ARBA00022842"/>
    </source>
</evidence>
<dbReference type="AlphaFoldDB" id="A0A932I2B6"/>
<dbReference type="SUPFAM" id="SSF82051">
    <property type="entry name" value="Obg GTP-binding protein N-terminal domain"/>
    <property type="match status" value="1"/>
</dbReference>
<evidence type="ECO:0000256" key="3">
    <source>
        <dbReference type="ARBA" id="ARBA00022723"/>
    </source>
</evidence>
<dbReference type="InterPro" id="IPR006073">
    <property type="entry name" value="GTP-bd"/>
</dbReference>
<evidence type="ECO:0000259" key="10">
    <source>
        <dbReference type="PROSITE" id="PS51710"/>
    </source>
</evidence>
<dbReference type="Gene3D" id="2.70.210.12">
    <property type="entry name" value="GTP1/OBG domain"/>
    <property type="match status" value="1"/>
</dbReference>
<evidence type="ECO:0000256" key="1">
    <source>
        <dbReference type="ARBA" id="ARBA00007699"/>
    </source>
</evidence>
<dbReference type="EC" id="3.6.5.-" evidence="8"/>
<evidence type="ECO:0000256" key="9">
    <source>
        <dbReference type="SAM" id="MobiDB-lite"/>
    </source>
</evidence>
<comment type="function">
    <text evidence="8">An essential GTPase which binds GTP, GDP and possibly (p)ppGpp with moderate affinity, with high nucleotide exchange rates and a fairly low GTP hydrolysis rate. Plays a role in control of the cell cycle, stress response, ribosome biogenesis and in those bacteria that undergo differentiation, in morphogenesis control.</text>
</comment>
<dbReference type="GO" id="GO:0003924">
    <property type="term" value="F:GTPase activity"/>
    <property type="evidence" value="ECO:0007669"/>
    <property type="project" value="UniProtKB-UniRule"/>
</dbReference>
<comment type="subcellular location">
    <subcellularLocation>
        <location evidence="8">Cytoplasm</location>
    </subcellularLocation>
</comment>
<dbReference type="Proteomes" id="UP000782312">
    <property type="component" value="Unassembled WGS sequence"/>
</dbReference>
<dbReference type="FunFam" id="2.70.210.12:FF:000001">
    <property type="entry name" value="GTPase Obg"/>
    <property type="match status" value="1"/>
</dbReference>
<dbReference type="PROSITE" id="PS00905">
    <property type="entry name" value="GTP1_OBG"/>
    <property type="match status" value="1"/>
</dbReference>
<dbReference type="HAMAP" id="MF_01454">
    <property type="entry name" value="GTPase_Obg"/>
    <property type="match status" value="1"/>
</dbReference>
<dbReference type="GO" id="GO:0005737">
    <property type="term" value="C:cytoplasm"/>
    <property type="evidence" value="ECO:0007669"/>
    <property type="project" value="UniProtKB-SubCell"/>
</dbReference>
<dbReference type="InterPro" id="IPR045086">
    <property type="entry name" value="OBG_GTPase"/>
</dbReference>
<gene>
    <name evidence="12" type="primary">obgE</name>
    <name evidence="8" type="synonym">obg</name>
    <name evidence="12" type="ORF">HYZ11_14480</name>
</gene>
<dbReference type="NCBIfam" id="NF008955">
    <property type="entry name" value="PRK12297.1"/>
    <property type="match status" value="1"/>
</dbReference>
<feature type="binding site" evidence="8">
    <location>
        <begin position="165"/>
        <end position="172"/>
    </location>
    <ligand>
        <name>GTP</name>
        <dbReference type="ChEBI" id="CHEBI:37565"/>
    </ligand>
</feature>
<dbReference type="PROSITE" id="PS51710">
    <property type="entry name" value="G_OBG"/>
    <property type="match status" value="1"/>
</dbReference>
<dbReference type="InterPro" id="IPR036726">
    <property type="entry name" value="GTP1_OBG_dom_sf"/>
</dbReference>
<dbReference type="GO" id="GO:0000287">
    <property type="term" value="F:magnesium ion binding"/>
    <property type="evidence" value="ECO:0007669"/>
    <property type="project" value="InterPro"/>
</dbReference>
<evidence type="ECO:0000256" key="4">
    <source>
        <dbReference type="ARBA" id="ARBA00022741"/>
    </source>
</evidence>
<dbReference type="PROSITE" id="PS51883">
    <property type="entry name" value="OBG"/>
    <property type="match status" value="1"/>
</dbReference>
<dbReference type="GO" id="GO:0043022">
    <property type="term" value="F:ribosome binding"/>
    <property type="evidence" value="ECO:0007669"/>
    <property type="project" value="UniProtKB-ARBA"/>
</dbReference>
<proteinExistence type="inferred from homology"/>
<dbReference type="InterPro" id="IPR014100">
    <property type="entry name" value="GTP-bd_Obg/CgtA"/>
</dbReference>
<accession>A0A932I2B6</accession>
<dbReference type="PRINTS" id="PR00326">
    <property type="entry name" value="GTP1OBG"/>
</dbReference>
<keyword evidence="7 8" id="KW-0342">GTP-binding</keyword>
<dbReference type="SUPFAM" id="SSF52540">
    <property type="entry name" value="P-loop containing nucleoside triphosphate hydrolases"/>
    <property type="match status" value="1"/>
</dbReference>
<feature type="binding site" evidence="8">
    <location>
        <position position="172"/>
    </location>
    <ligand>
        <name>Mg(2+)</name>
        <dbReference type="ChEBI" id="CHEBI:18420"/>
    </ligand>
</feature>
<evidence type="ECO:0000313" key="13">
    <source>
        <dbReference type="Proteomes" id="UP000782312"/>
    </source>
</evidence>
<comment type="caution">
    <text evidence="12">The sequence shown here is derived from an EMBL/GenBank/DDBJ whole genome shotgun (WGS) entry which is preliminary data.</text>
</comment>
<feature type="domain" description="Obg" evidence="11">
    <location>
        <begin position="1"/>
        <end position="158"/>
    </location>
</feature>
<evidence type="ECO:0000256" key="2">
    <source>
        <dbReference type="ARBA" id="ARBA00022490"/>
    </source>
</evidence>
<dbReference type="NCBIfam" id="NF008956">
    <property type="entry name" value="PRK12299.1"/>
    <property type="match status" value="1"/>
</dbReference>
<evidence type="ECO:0000259" key="11">
    <source>
        <dbReference type="PROSITE" id="PS51883"/>
    </source>
</evidence>
<keyword evidence="4 8" id="KW-0547">Nucleotide-binding</keyword>
<keyword evidence="6 8" id="KW-0460">Magnesium</keyword>
<evidence type="ECO:0000256" key="8">
    <source>
        <dbReference type="HAMAP-Rule" id="MF_01454"/>
    </source>
</evidence>
<dbReference type="GO" id="GO:0042254">
    <property type="term" value="P:ribosome biogenesis"/>
    <property type="evidence" value="ECO:0007669"/>
    <property type="project" value="UniProtKB-UniRule"/>
</dbReference>
<dbReference type="PIRSF" id="PIRSF002401">
    <property type="entry name" value="GTP_bd_Obg/CgtA"/>
    <property type="match status" value="1"/>
</dbReference>
<dbReference type="PANTHER" id="PTHR11702">
    <property type="entry name" value="DEVELOPMENTALLY REGULATED GTP-BINDING PROTEIN-RELATED"/>
    <property type="match status" value="1"/>
</dbReference>
<feature type="binding site" evidence="8">
    <location>
        <begin position="190"/>
        <end position="194"/>
    </location>
    <ligand>
        <name>GTP</name>
        <dbReference type="ChEBI" id="CHEBI:37565"/>
    </ligand>
</feature>
<keyword evidence="5 8" id="KW-0378">Hydrolase</keyword>
<name>A0A932I2B6_UNCTE</name>
<sequence length="347" mass="36468">MFVDTARVRVQAGKGGNGCLSFRREKYIPRGGPDGGDGGRGGHVIFQSDPSVNTLLHFRYEPLLRAPKGGNGMGKRMHGADGGDLRVPVPVGTLVREAGTGELLADLSEPGQEFVAARGGRGGLGNDHFKSSTNQAPRKTTKGKPGEERLLELELKLLADVGLIGMPNAGKSTLISRISSSRPKIADYPFTTLAPNLGVVDLGGYRSCVVADIPGLIPGAHEGKGLGDRFLRHVDRCSMLLHLVDASLPPAQGLEEFDAIGRELELFSPELAAKPRAAVLTKLDVTEARAHEGALRAGIGERGFECLAVSAAAGEGLRELLGLLSRKLSELLPGRWKRAAGGAAAEG</sequence>
<keyword evidence="3 8" id="KW-0479">Metal-binding</keyword>
<organism evidence="12 13">
    <name type="scientific">Tectimicrobiota bacterium</name>
    <dbReference type="NCBI Taxonomy" id="2528274"/>
    <lineage>
        <taxon>Bacteria</taxon>
        <taxon>Pseudomonadati</taxon>
        <taxon>Nitrospinota/Tectimicrobiota group</taxon>
        <taxon>Candidatus Tectimicrobiota</taxon>
    </lineage>
</organism>
<dbReference type="Gene3D" id="3.40.50.300">
    <property type="entry name" value="P-loop containing nucleotide triphosphate hydrolases"/>
    <property type="match status" value="1"/>
</dbReference>
<dbReference type="NCBIfam" id="TIGR02729">
    <property type="entry name" value="Obg_CgtA"/>
    <property type="match status" value="1"/>
</dbReference>
<dbReference type="InterPro" id="IPR027417">
    <property type="entry name" value="P-loop_NTPase"/>
</dbReference>
<comment type="similarity">
    <text evidence="1 8">Belongs to the TRAFAC class OBG-HflX-like GTPase superfamily. OBG GTPase family.</text>
</comment>
<feature type="binding site" evidence="8">
    <location>
        <begin position="212"/>
        <end position="215"/>
    </location>
    <ligand>
        <name>GTP</name>
        <dbReference type="ChEBI" id="CHEBI:37565"/>
    </ligand>
</feature>
<dbReference type="InterPro" id="IPR031167">
    <property type="entry name" value="G_OBG"/>
</dbReference>
<dbReference type="GO" id="GO:0005525">
    <property type="term" value="F:GTP binding"/>
    <property type="evidence" value="ECO:0007669"/>
    <property type="project" value="UniProtKB-UniRule"/>
</dbReference>
<evidence type="ECO:0000256" key="7">
    <source>
        <dbReference type="ARBA" id="ARBA00023134"/>
    </source>
</evidence>
<reference evidence="12" key="1">
    <citation type="submission" date="2020-07" db="EMBL/GenBank/DDBJ databases">
        <title>Huge and variable diversity of episymbiotic CPR bacteria and DPANN archaea in groundwater ecosystems.</title>
        <authorList>
            <person name="He C.Y."/>
            <person name="Keren R."/>
            <person name="Whittaker M."/>
            <person name="Farag I.F."/>
            <person name="Doudna J."/>
            <person name="Cate J.H.D."/>
            <person name="Banfield J.F."/>
        </authorList>
    </citation>
    <scope>NUCLEOTIDE SEQUENCE</scope>
    <source>
        <strain evidence="12">NC_groundwater_763_Ag_S-0.2um_68_21</strain>
    </source>
</reference>
<protein>
    <recommendedName>
        <fullName evidence="8">GTPase Obg</fullName>
        <ecNumber evidence="8">3.6.5.-</ecNumber>
    </recommendedName>
    <alternativeName>
        <fullName evidence="8">GTP-binding protein Obg</fullName>
    </alternativeName>
</protein>
<comment type="cofactor">
    <cofactor evidence="8">
        <name>Mg(2+)</name>
        <dbReference type="ChEBI" id="CHEBI:18420"/>
    </cofactor>
</comment>